<accession>A0A369TJ08</accession>
<dbReference type="Proteomes" id="UP000253977">
    <property type="component" value="Unassembled WGS sequence"/>
</dbReference>
<evidence type="ECO:0000256" key="2">
    <source>
        <dbReference type="ARBA" id="ARBA00023125"/>
    </source>
</evidence>
<keyword evidence="7" id="KW-1185">Reference proteome</keyword>
<dbReference type="PANTHER" id="PTHR30055:SF234">
    <property type="entry name" value="HTH-TYPE TRANSCRIPTIONAL REGULATOR BETI"/>
    <property type="match status" value="1"/>
</dbReference>
<dbReference type="AlphaFoldDB" id="A0A369TJ08"/>
<dbReference type="Pfam" id="PF00440">
    <property type="entry name" value="TetR_N"/>
    <property type="match status" value="1"/>
</dbReference>
<protein>
    <submittedName>
        <fullName evidence="6">TetR/AcrR family transcriptional regulator</fullName>
    </submittedName>
</protein>
<comment type="caution">
    <text evidence="6">The sequence shown here is derived from an EMBL/GenBank/DDBJ whole genome shotgun (WGS) entry which is preliminary data.</text>
</comment>
<evidence type="ECO:0000256" key="4">
    <source>
        <dbReference type="PROSITE-ProRule" id="PRU00335"/>
    </source>
</evidence>
<dbReference type="InterPro" id="IPR050109">
    <property type="entry name" value="HTH-type_TetR-like_transc_reg"/>
</dbReference>
<dbReference type="PROSITE" id="PS50977">
    <property type="entry name" value="HTH_TETR_2"/>
    <property type="match status" value="1"/>
</dbReference>
<dbReference type="GO" id="GO:0003700">
    <property type="term" value="F:DNA-binding transcription factor activity"/>
    <property type="evidence" value="ECO:0007669"/>
    <property type="project" value="TreeGrafter"/>
</dbReference>
<dbReference type="Gene3D" id="1.10.357.10">
    <property type="entry name" value="Tetracycline Repressor, domain 2"/>
    <property type="match status" value="1"/>
</dbReference>
<organism evidence="6 7">
    <name type="scientific">Thalassococcus profundi</name>
    <dbReference type="NCBI Taxonomy" id="2282382"/>
    <lineage>
        <taxon>Bacteria</taxon>
        <taxon>Pseudomonadati</taxon>
        <taxon>Pseudomonadota</taxon>
        <taxon>Alphaproteobacteria</taxon>
        <taxon>Rhodobacterales</taxon>
        <taxon>Roseobacteraceae</taxon>
        <taxon>Thalassococcus</taxon>
    </lineage>
</organism>
<keyword evidence="1" id="KW-0805">Transcription regulation</keyword>
<dbReference type="InterPro" id="IPR049484">
    <property type="entry name" value="Rv0078-like_C"/>
</dbReference>
<dbReference type="EMBL" id="QPMK01000029">
    <property type="protein sequence ID" value="RDD64117.1"/>
    <property type="molecule type" value="Genomic_DNA"/>
</dbReference>
<proteinExistence type="predicted"/>
<keyword evidence="2 4" id="KW-0238">DNA-binding</keyword>
<dbReference type="PRINTS" id="PR00455">
    <property type="entry name" value="HTHTETR"/>
</dbReference>
<gene>
    <name evidence="6" type="ORF">DU478_21870</name>
</gene>
<dbReference type="Pfam" id="PF21351">
    <property type="entry name" value="TetR_C_41"/>
    <property type="match status" value="1"/>
</dbReference>
<evidence type="ECO:0000256" key="3">
    <source>
        <dbReference type="ARBA" id="ARBA00023163"/>
    </source>
</evidence>
<dbReference type="SUPFAM" id="SSF46689">
    <property type="entry name" value="Homeodomain-like"/>
    <property type="match status" value="1"/>
</dbReference>
<sequence>MQERRSNADRRAQTRQALLETARALFAEKGFAATGTPEVVAQAGVTRGALYHHFADKAALFEAVIEAEADAIAAAIESATEGLTGAEALWQGGRAYLRTMREPGRLRLMLVEAPAVLGPDVLRRIDADTGGRTLREGLQQVCGGGEDADALADLLSAMYDRAALAIGAGADPASYEVAIDRFLDRLTADRGS</sequence>
<evidence type="ECO:0000256" key="1">
    <source>
        <dbReference type="ARBA" id="ARBA00023015"/>
    </source>
</evidence>
<evidence type="ECO:0000259" key="5">
    <source>
        <dbReference type="PROSITE" id="PS50977"/>
    </source>
</evidence>
<dbReference type="InterPro" id="IPR001647">
    <property type="entry name" value="HTH_TetR"/>
</dbReference>
<evidence type="ECO:0000313" key="7">
    <source>
        <dbReference type="Proteomes" id="UP000253977"/>
    </source>
</evidence>
<name>A0A369TJ08_9RHOB</name>
<dbReference type="OrthoDB" id="8478851at2"/>
<evidence type="ECO:0000313" key="6">
    <source>
        <dbReference type="EMBL" id="RDD64117.1"/>
    </source>
</evidence>
<dbReference type="GO" id="GO:0000976">
    <property type="term" value="F:transcription cis-regulatory region binding"/>
    <property type="evidence" value="ECO:0007669"/>
    <property type="project" value="TreeGrafter"/>
</dbReference>
<dbReference type="PANTHER" id="PTHR30055">
    <property type="entry name" value="HTH-TYPE TRANSCRIPTIONAL REGULATOR RUTR"/>
    <property type="match status" value="1"/>
</dbReference>
<feature type="DNA-binding region" description="H-T-H motif" evidence="4">
    <location>
        <begin position="35"/>
        <end position="54"/>
    </location>
</feature>
<reference evidence="6 7" key="1">
    <citation type="submission" date="2018-07" db="EMBL/GenBank/DDBJ databases">
        <title>Thalassococcus profundi sp. nov., a marine bacterium isolated from deep seawater of Okinawa Trough.</title>
        <authorList>
            <person name="Yu M."/>
        </authorList>
    </citation>
    <scope>NUCLEOTIDE SEQUENCE [LARGE SCALE GENOMIC DNA]</scope>
    <source>
        <strain evidence="6 7">WRAS1</strain>
    </source>
</reference>
<keyword evidence="3" id="KW-0804">Transcription</keyword>
<feature type="domain" description="HTH tetR-type" evidence="5">
    <location>
        <begin position="12"/>
        <end position="72"/>
    </location>
</feature>
<dbReference type="RefSeq" id="WP_114512981.1">
    <property type="nucleotide sequence ID" value="NZ_QPMK01000029.1"/>
</dbReference>
<dbReference type="InterPro" id="IPR009057">
    <property type="entry name" value="Homeodomain-like_sf"/>
</dbReference>